<dbReference type="InterPro" id="IPR037401">
    <property type="entry name" value="SnoaL-like"/>
</dbReference>
<organism evidence="2 3">
    <name type="scientific">Nocardia amamiensis</name>
    <dbReference type="NCBI Taxonomy" id="404578"/>
    <lineage>
        <taxon>Bacteria</taxon>
        <taxon>Bacillati</taxon>
        <taxon>Actinomycetota</taxon>
        <taxon>Actinomycetes</taxon>
        <taxon>Mycobacteriales</taxon>
        <taxon>Nocardiaceae</taxon>
        <taxon>Nocardia</taxon>
    </lineage>
</organism>
<dbReference type="RefSeq" id="WP_195128466.1">
    <property type="nucleotide sequence ID" value="NZ_JADLQX010000003.1"/>
</dbReference>
<dbReference type="Proteomes" id="UP000702209">
    <property type="component" value="Unassembled WGS sequence"/>
</dbReference>
<feature type="domain" description="SnoaL-like" evidence="1">
    <location>
        <begin position="14"/>
        <end position="114"/>
    </location>
</feature>
<dbReference type="SUPFAM" id="SSF54427">
    <property type="entry name" value="NTF2-like"/>
    <property type="match status" value="1"/>
</dbReference>
<proteinExistence type="predicted"/>
<comment type="caution">
    <text evidence="2">The sequence shown here is derived from an EMBL/GenBank/DDBJ whole genome shotgun (WGS) entry which is preliminary data.</text>
</comment>
<accession>A0ABS0CMT3</accession>
<gene>
    <name evidence="2" type="ORF">IU459_06140</name>
</gene>
<reference evidence="2 3" key="1">
    <citation type="submission" date="2020-10" db="EMBL/GenBank/DDBJ databases">
        <title>Identification of Nocardia species via Next-generation sequencing and recognition of intraspecies genetic diversity.</title>
        <authorList>
            <person name="Li P."/>
            <person name="Li P."/>
            <person name="Lu B."/>
        </authorList>
    </citation>
    <scope>NUCLEOTIDE SEQUENCE [LARGE SCALE GENOMIC DNA]</scope>
    <source>
        <strain evidence="2 3">BJ06-0157</strain>
    </source>
</reference>
<dbReference type="Pfam" id="PF12680">
    <property type="entry name" value="SnoaL_2"/>
    <property type="match status" value="1"/>
</dbReference>
<evidence type="ECO:0000313" key="2">
    <source>
        <dbReference type="EMBL" id="MBF6297122.1"/>
    </source>
</evidence>
<dbReference type="EMBL" id="JADLQX010000003">
    <property type="protein sequence ID" value="MBF6297122.1"/>
    <property type="molecule type" value="Genomic_DNA"/>
</dbReference>
<dbReference type="Gene3D" id="3.10.450.50">
    <property type="match status" value="1"/>
</dbReference>
<dbReference type="InterPro" id="IPR032710">
    <property type="entry name" value="NTF2-like_dom_sf"/>
</dbReference>
<sequence length="268" mass="28656">MPLDPSVAALLTTVEASPRAVAAHDKSAWVALFTEDAEVNDPVGSRPHIGRAAIERFYDTFIGPNTITFRVDRDLVHPPTVLRDLTIETTMSTGATVFVPMHLRYRLVARDGVWKIAHLAAHWELAGMIRQLLRTGLPGIAAALKLGPQLIVNQGFGGMLGLMRALGGVGRGGKRATTQVFAAAAGTDLPRVRELLGTRADIELPAGTPVSAEEFTNRARNMRWSKVIAAGRTVTASVRLGDAAGVAVVEFATNSNRIATIRFHLGAV</sequence>
<evidence type="ECO:0000313" key="3">
    <source>
        <dbReference type="Proteomes" id="UP000702209"/>
    </source>
</evidence>
<evidence type="ECO:0000259" key="1">
    <source>
        <dbReference type="Pfam" id="PF12680"/>
    </source>
</evidence>
<name>A0ABS0CMT3_9NOCA</name>
<protein>
    <submittedName>
        <fullName evidence="2">Nuclear transport factor 2 family protein</fullName>
    </submittedName>
</protein>
<keyword evidence="3" id="KW-1185">Reference proteome</keyword>